<gene>
    <name evidence="8" type="ORF">R3P96_21925</name>
</gene>
<dbReference type="Proteomes" id="UP001185755">
    <property type="component" value="Unassembled WGS sequence"/>
</dbReference>
<evidence type="ECO:0000256" key="2">
    <source>
        <dbReference type="ARBA" id="ARBA00011963"/>
    </source>
</evidence>
<evidence type="ECO:0000313" key="9">
    <source>
        <dbReference type="Proteomes" id="UP001185755"/>
    </source>
</evidence>
<accession>A0ABU4BIG7</accession>
<keyword evidence="3" id="KW-0547">Nucleotide-binding</keyword>
<dbReference type="EMBL" id="JAWLJX010000009">
    <property type="protein sequence ID" value="MDV6264002.1"/>
    <property type="molecule type" value="Genomic_DNA"/>
</dbReference>
<reference evidence="8 9" key="1">
    <citation type="submission" date="2023-10" db="EMBL/GenBank/DDBJ databases">
        <title>Development of a sustainable strategy for remediation of hydrocarbon-contaminated territories based on the waste exchange concept.</title>
        <authorList>
            <person name="Krivoruchko A."/>
        </authorList>
    </citation>
    <scope>NUCLEOTIDE SEQUENCE [LARGE SCALE GENOMIC DNA]</scope>
    <source>
        <strain evidence="8 9">IEGM 1323</strain>
    </source>
</reference>
<dbReference type="InterPro" id="IPR010488">
    <property type="entry name" value="Zeta_toxin_domain"/>
</dbReference>
<dbReference type="InterPro" id="IPR027417">
    <property type="entry name" value="P-loop_NTPase"/>
</dbReference>
<feature type="domain" description="Zeta toxin" evidence="7">
    <location>
        <begin position="61"/>
        <end position="240"/>
    </location>
</feature>
<organism evidence="8 9">
    <name type="scientific">Rhodococcoides yunnanense</name>
    <dbReference type="NCBI Taxonomy" id="278209"/>
    <lineage>
        <taxon>Bacteria</taxon>
        <taxon>Bacillati</taxon>
        <taxon>Actinomycetota</taxon>
        <taxon>Actinomycetes</taxon>
        <taxon>Mycobacteriales</taxon>
        <taxon>Nocardiaceae</taxon>
        <taxon>Rhodococcoides</taxon>
    </lineage>
</organism>
<evidence type="ECO:0000256" key="4">
    <source>
        <dbReference type="ARBA" id="ARBA00022840"/>
    </source>
</evidence>
<dbReference type="RefSeq" id="WP_094702049.1">
    <property type="nucleotide sequence ID" value="NZ_JAWLJX010000009.1"/>
</dbReference>
<sequence length="288" mass="32046">MNDSDLLREEVAQQLAALCAQGGLLHTDAPGNTAERYRFDSRNRGRFLRSVRKRYLGLQDPPREGRSAIVTAGVPGAGKSTVLAERIPDLGHYRVLDADIVKVYLVEQALADGIYDDLLGRSLADGHKVAPMELAALVHRESTAVIEGIRRHCLRRRENIVIEGTLSYPGYEQTVFDQLADSDYTQLQVLGLEVTAETAHRQATSRWWSGREQWKRGDHDLGGRFTPPAAIDTAYDPGEQLTRCSRHALRIYELAQHGAIDTVDVLILRTDPSTGPAVLHERKYKSQG</sequence>
<dbReference type="Pfam" id="PF06414">
    <property type="entry name" value="Zeta_toxin"/>
    <property type="match status" value="1"/>
</dbReference>
<comment type="similarity">
    <text evidence="1">Belongs to the zeta toxin family.</text>
</comment>
<protein>
    <recommendedName>
        <fullName evidence="5">UDP-N-acetylglucosamine kinase</fullName>
        <ecNumber evidence="2">2.7.1.176</ecNumber>
    </recommendedName>
    <alternativeName>
        <fullName evidence="5">UDP-N-acetylglucosamine kinase</fullName>
    </alternativeName>
</protein>
<dbReference type="SUPFAM" id="SSF52540">
    <property type="entry name" value="P-loop containing nucleoside triphosphate hydrolases"/>
    <property type="match status" value="1"/>
</dbReference>
<dbReference type="EC" id="2.7.1.176" evidence="2"/>
<evidence type="ECO:0000313" key="8">
    <source>
        <dbReference type="EMBL" id="MDV6264002.1"/>
    </source>
</evidence>
<proteinExistence type="inferred from homology"/>
<keyword evidence="9" id="KW-1185">Reference proteome</keyword>
<dbReference type="Gene3D" id="3.40.50.300">
    <property type="entry name" value="P-loop containing nucleotide triphosphate hydrolases"/>
    <property type="match status" value="1"/>
</dbReference>
<comment type="catalytic activity">
    <reaction evidence="6">
        <text>UDP-N-acetyl-alpha-D-glucosamine + ATP = UDP-N-acetyl-alpha-D-glucosamine 3'-phosphate + ADP + H(+)</text>
        <dbReference type="Rhea" id="RHEA:32671"/>
        <dbReference type="ChEBI" id="CHEBI:15378"/>
        <dbReference type="ChEBI" id="CHEBI:30616"/>
        <dbReference type="ChEBI" id="CHEBI:57705"/>
        <dbReference type="ChEBI" id="CHEBI:64353"/>
        <dbReference type="ChEBI" id="CHEBI:456216"/>
        <dbReference type="EC" id="2.7.1.176"/>
    </reaction>
</comment>
<name>A0ABU4BIG7_9NOCA</name>
<evidence type="ECO:0000256" key="3">
    <source>
        <dbReference type="ARBA" id="ARBA00022741"/>
    </source>
</evidence>
<evidence type="ECO:0000259" key="7">
    <source>
        <dbReference type="Pfam" id="PF06414"/>
    </source>
</evidence>
<comment type="caution">
    <text evidence="8">The sequence shown here is derived from an EMBL/GenBank/DDBJ whole genome shotgun (WGS) entry which is preliminary data.</text>
</comment>
<evidence type="ECO:0000256" key="5">
    <source>
        <dbReference type="ARBA" id="ARBA00032897"/>
    </source>
</evidence>
<keyword evidence="4" id="KW-0067">ATP-binding</keyword>
<evidence type="ECO:0000256" key="1">
    <source>
        <dbReference type="ARBA" id="ARBA00009104"/>
    </source>
</evidence>
<evidence type="ECO:0000256" key="6">
    <source>
        <dbReference type="ARBA" id="ARBA00048178"/>
    </source>
</evidence>